<evidence type="ECO:0000313" key="1">
    <source>
        <dbReference type="EMBL" id="KAI7755479.1"/>
    </source>
</evidence>
<dbReference type="EMBL" id="JAMZMK010001086">
    <property type="protein sequence ID" value="KAI7755479.1"/>
    <property type="molecule type" value="Genomic_DNA"/>
</dbReference>
<dbReference type="AlphaFoldDB" id="A0AAD5D9N9"/>
<reference evidence="1" key="1">
    <citation type="submission" date="2022-06" db="EMBL/GenBank/DDBJ databases">
        <title>Uncovering the hologenomic basis of an extraordinary plant invasion.</title>
        <authorList>
            <person name="Bieker V.C."/>
            <person name="Martin M.D."/>
            <person name="Gilbert T."/>
            <person name="Hodgins K."/>
            <person name="Battlay P."/>
            <person name="Petersen B."/>
            <person name="Wilson J."/>
        </authorList>
    </citation>
    <scope>NUCLEOTIDE SEQUENCE</scope>
    <source>
        <strain evidence="1">AA19_3_7</strain>
        <tissue evidence="1">Leaf</tissue>
    </source>
</reference>
<gene>
    <name evidence="1" type="ORF">M8C21_027685</name>
</gene>
<organism evidence="1 2">
    <name type="scientific">Ambrosia artemisiifolia</name>
    <name type="common">Common ragweed</name>
    <dbReference type="NCBI Taxonomy" id="4212"/>
    <lineage>
        <taxon>Eukaryota</taxon>
        <taxon>Viridiplantae</taxon>
        <taxon>Streptophyta</taxon>
        <taxon>Embryophyta</taxon>
        <taxon>Tracheophyta</taxon>
        <taxon>Spermatophyta</taxon>
        <taxon>Magnoliopsida</taxon>
        <taxon>eudicotyledons</taxon>
        <taxon>Gunneridae</taxon>
        <taxon>Pentapetalae</taxon>
        <taxon>asterids</taxon>
        <taxon>campanulids</taxon>
        <taxon>Asterales</taxon>
        <taxon>Asteraceae</taxon>
        <taxon>Asteroideae</taxon>
        <taxon>Heliantheae alliance</taxon>
        <taxon>Heliantheae</taxon>
        <taxon>Ambrosia</taxon>
    </lineage>
</organism>
<protein>
    <submittedName>
        <fullName evidence="1">Uncharacterized protein</fullName>
    </submittedName>
</protein>
<name>A0AAD5D9N9_AMBAR</name>
<dbReference type="Proteomes" id="UP001206925">
    <property type="component" value="Unassembled WGS sequence"/>
</dbReference>
<accession>A0AAD5D9N9</accession>
<sequence>MGNRAGTRYICLFCDSATSGDTSRFQGFSLQNIPSITMPD</sequence>
<keyword evidence="2" id="KW-1185">Reference proteome</keyword>
<evidence type="ECO:0000313" key="2">
    <source>
        <dbReference type="Proteomes" id="UP001206925"/>
    </source>
</evidence>
<proteinExistence type="predicted"/>
<comment type="caution">
    <text evidence="1">The sequence shown here is derived from an EMBL/GenBank/DDBJ whole genome shotgun (WGS) entry which is preliminary data.</text>
</comment>